<keyword evidence="4" id="KW-0862">Zinc</keyword>
<keyword evidence="3" id="KW-0479">Metal-binding</keyword>
<comment type="cofactor">
    <cofactor evidence="1">
        <name>Zn(2+)</name>
        <dbReference type="ChEBI" id="CHEBI:29105"/>
    </cofactor>
</comment>
<feature type="domain" description="Extradiol ring-cleavage dioxygenase class III enzyme subunit B" evidence="6">
    <location>
        <begin position="36"/>
        <end position="259"/>
    </location>
</feature>
<keyword evidence="8" id="KW-1185">Reference proteome</keyword>
<evidence type="ECO:0000259" key="6">
    <source>
        <dbReference type="Pfam" id="PF02900"/>
    </source>
</evidence>
<dbReference type="Proteomes" id="UP000601789">
    <property type="component" value="Unassembled WGS sequence"/>
</dbReference>
<keyword evidence="5" id="KW-0560">Oxidoreductase</keyword>
<proteinExistence type="inferred from homology"/>
<dbReference type="RefSeq" id="WP_198474000.1">
    <property type="nucleotide sequence ID" value="NZ_JADGMQ010000001.1"/>
</dbReference>
<comment type="caution">
    <text evidence="7">The sequence shown here is derived from an EMBL/GenBank/DDBJ whole genome shotgun (WGS) entry which is preliminary data.</text>
</comment>
<keyword evidence="7" id="KW-0223">Dioxygenase</keyword>
<dbReference type="EMBL" id="JADGMQ010000001">
    <property type="protein sequence ID" value="MBI1619578.1"/>
    <property type="molecule type" value="Genomic_DNA"/>
</dbReference>
<evidence type="ECO:0000256" key="3">
    <source>
        <dbReference type="ARBA" id="ARBA00022723"/>
    </source>
</evidence>
<dbReference type="InterPro" id="IPR004183">
    <property type="entry name" value="Xdiol_dOase_suB"/>
</dbReference>
<protein>
    <submittedName>
        <fullName evidence="7">Dioxygenase</fullName>
    </submittedName>
</protein>
<dbReference type="PIRSF" id="PIRSF006157">
    <property type="entry name" value="Doxgns_DODA"/>
    <property type="match status" value="1"/>
</dbReference>
<evidence type="ECO:0000256" key="1">
    <source>
        <dbReference type="ARBA" id="ARBA00001947"/>
    </source>
</evidence>
<dbReference type="Gene3D" id="3.40.830.10">
    <property type="entry name" value="LigB-like"/>
    <property type="match status" value="1"/>
</dbReference>
<accession>A0ABS0S8F8</accession>
<dbReference type="GO" id="GO:0051213">
    <property type="term" value="F:dioxygenase activity"/>
    <property type="evidence" value="ECO:0007669"/>
    <property type="project" value="UniProtKB-KW"/>
</dbReference>
<evidence type="ECO:0000256" key="4">
    <source>
        <dbReference type="ARBA" id="ARBA00022833"/>
    </source>
</evidence>
<name>A0ABS0S8F8_9HYPH</name>
<organism evidence="7 8">
    <name type="scientific">Aquamicrobium zhengzhouense</name>
    <dbReference type="NCBI Taxonomy" id="2781738"/>
    <lineage>
        <taxon>Bacteria</taxon>
        <taxon>Pseudomonadati</taxon>
        <taxon>Pseudomonadota</taxon>
        <taxon>Alphaproteobacteria</taxon>
        <taxon>Hyphomicrobiales</taxon>
        <taxon>Phyllobacteriaceae</taxon>
        <taxon>Aquamicrobium</taxon>
    </lineage>
</organism>
<dbReference type="CDD" id="cd07363">
    <property type="entry name" value="45_DOPA_Dioxygenase"/>
    <property type="match status" value="1"/>
</dbReference>
<dbReference type="InterPro" id="IPR014436">
    <property type="entry name" value="Extradiol_dOase_DODA"/>
</dbReference>
<comment type="similarity">
    <text evidence="2">Belongs to the DODA-type extradiol aromatic ring-opening dioxygenase family.</text>
</comment>
<dbReference type="Pfam" id="PF02900">
    <property type="entry name" value="LigB"/>
    <property type="match status" value="1"/>
</dbReference>
<dbReference type="SUPFAM" id="SSF53213">
    <property type="entry name" value="LigB-like"/>
    <property type="match status" value="1"/>
</dbReference>
<evidence type="ECO:0000256" key="2">
    <source>
        <dbReference type="ARBA" id="ARBA00007581"/>
    </source>
</evidence>
<sequence>MSTMPSLFISHGGPNIVIDDTPARHYLEGISGLVPAPKAIVIVSAHFEAQGATVVTDPNPGMIYDFGGFAPELYEMVYPAPGEPKLAGRVLQMLNDAGIPASAVEKRGFDHGTWTPLKLAFPEANIPVVQVSVDPDRDAHWHYALGKALAPLRDEGILLIGSGHITHNLRALFPVMRGSAAPDPALMEKVNAFTLWFADRFAENDRDAILDWKNRAPFPAENHPTDEHLMPIFFAYGAGGDQPRIERAHSSKQYGFFAWDSYLFH</sequence>
<evidence type="ECO:0000313" key="8">
    <source>
        <dbReference type="Proteomes" id="UP000601789"/>
    </source>
</evidence>
<evidence type="ECO:0000256" key="5">
    <source>
        <dbReference type="ARBA" id="ARBA00023002"/>
    </source>
</evidence>
<gene>
    <name evidence="7" type="ORF">IOD40_02705</name>
</gene>
<reference evidence="7 8" key="1">
    <citation type="submission" date="2020-10" db="EMBL/GenBank/DDBJ databases">
        <title>Aquamicrobium zhengzhouensis sp. nov., a exopolysaccharide producing bacterium isolated from farmland soil.</title>
        <authorList>
            <person name="Wang X."/>
        </authorList>
    </citation>
    <scope>NUCLEOTIDE SEQUENCE [LARGE SCALE GENOMIC DNA]</scope>
    <source>
        <strain evidence="8">cd-1</strain>
    </source>
</reference>
<evidence type="ECO:0000313" key="7">
    <source>
        <dbReference type="EMBL" id="MBI1619578.1"/>
    </source>
</evidence>
<dbReference type="PANTHER" id="PTHR30096">
    <property type="entry name" value="4,5-DOPA DIOXYGENASE EXTRADIOL-LIKE PROTEIN"/>
    <property type="match status" value="1"/>
</dbReference>
<dbReference type="PANTHER" id="PTHR30096:SF0">
    <property type="entry name" value="4,5-DOPA DIOXYGENASE EXTRADIOL-LIKE PROTEIN"/>
    <property type="match status" value="1"/>
</dbReference>